<dbReference type="InterPro" id="IPR015414">
    <property type="entry name" value="TMEM64"/>
</dbReference>
<dbReference type="EMBL" id="PJAI02000003">
    <property type="protein sequence ID" value="TYK66692.1"/>
    <property type="molecule type" value="Genomic_DNA"/>
</dbReference>
<evidence type="ECO:0000256" key="4">
    <source>
        <dbReference type="ARBA" id="ARBA00022989"/>
    </source>
</evidence>
<comment type="subcellular location">
    <subcellularLocation>
        <location evidence="1 6">Cell membrane</location>
        <topology evidence="1 6">Multi-pass membrane protein</topology>
    </subcellularLocation>
</comment>
<evidence type="ECO:0000256" key="5">
    <source>
        <dbReference type="ARBA" id="ARBA00023136"/>
    </source>
</evidence>
<feature type="domain" description="VTT" evidence="7">
    <location>
        <begin position="112"/>
        <end position="228"/>
    </location>
</feature>
<evidence type="ECO:0000313" key="8">
    <source>
        <dbReference type="EMBL" id="TYK66692.1"/>
    </source>
</evidence>
<comment type="caution">
    <text evidence="8">The sequence shown here is derived from an EMBL/GenBank/DDBJ whole genome shotgun (WGS) entry which is preliminary data.</text>
</comment>
<dbReference type="Proteomes" id="UP000815846">
    <property type="component" value="Unassembled WGS sequence"/>
</dbReference>
<keyword evidence="5 6" id="KW-0472">Membrane</keyword>
<feature type="transmembrane region" description="Helical" evidence="6">
    <location>
        <begin position="15"/>
        <end position="35"/>
    </location>
</feature>
<evidence type="ECO:0000256" key="3">
    <source>
        <dbReference type="ARBA" id="ARBA00022692"/>
    </source>
</evidence>
<comment type="similarity">
    <text evidence="6">Belongs to the TVP38/TMEM64 family.</text>
</comment>
<accession>A0ABY3MZQ6</accession>
<dbReference type="InterPro" id="IPR032816">
    <property type="entry name" value="VTT_dom"/>
</dbReference>
<dbReference type="PANTHER" id="PTHR12677">
    <property type="entry name" value="GOLGI APPARATUS MEMBRANE PROTEIN TVP38-RELATED"/>
    <property type="match status" value="1"/>
</dbReference>
<keyword evidence="9" id="KW-1185">Reference proteome</keyword>
<dbReference type="PANTHER" id="PTHR12677:SF59">
    <property type="entry name" value="GOLGI APPARATUS MEMBRANE PROTEIN TVP38-RELATED"/>
    <property type="match status" value="1"/>
</dbReference>
<gene>
    <name evidence="8" type="ORF">CWS31_004995</name>
</gene>
<evidence type="ECO:0000259" key="7">
    <source>
        <dbReference type="Pfam" id="PF09335"/>
    </source>
</evidence>
<organism evidence="8 9">
    <name type="scientific">Colwellia echini</name>
    <dbReference type="NCBI Taxonomy" id="1982103"/>
    <lineage>
        <taxon>Bacteria</taxon>
        <taxon>Pseudomonadati</taxon>
        <taxon>Pseudomonadota</taxon>
        <taxon>Gammaproteobacteria</taxon>
        <taxon>Alteromonadales</taxon>
        <taxon>Colwelliaceae</taxon>
        <taxon>Colwellia</taxon>
    </lineage>
</organism>
<feature type="transmembrane region" description="Helical" evidence="6">
    <location>
        <begin position="177"/>
        <end position="198"/>
    </location>
</feature>
<feature type="transmembrane region" description="Helical" evidence="6">
    <location>
        <begin position="93"/>
        <end position="112"/>
    </location>
</feature>
<feature type="transmembrane region" description="Helical" evidence="6">
    <location>
        <begin position="238"/>
        <end position="256"/>
    </location>
</feature>
<keyword evidence="4 6" id="KW-1133">Transmembrane helix</keyword>
<reference evidence="8 9" key="1">
    <citation type="submission" date="2019-08" db="EMBL/GenBank/DDBJ databases">
        <title>Microbe sample from Colwellia echini.</title>
        <authorList>
            <person name="Christiansen L."/>
            <person name="Pathiraja D."/>
            <person name="Schultz-Johansen M."/>
            <person name="Choi I.-G."/>
            <person name="Stougaard P."/>
        </authorList>
    </citation>
    <scope>NUCLEOTIDE SEQUENCE [LARGE SCALE GENOMIC DNA]</scope>
    <source>
        <strain evidence="8 9">A3</strain>
    </source>
</reference>
<keyword evidence="2 6" id="KW-1003">Cell membrane</keyword>
<sequence length="270" mass="29546">MLTKLVRLLSHKRTINILASLIMIMVIVICFMQWLSLSPNTTQLFTPAQITATENNSTPSAATVTEDSNSFNLQQWVINIAQQLNWQNADKSLFFNVVILFSFLSIATSIGLPRQIAAFVAGINLGVLYGVILATLATTLGCLITFSVSRYLLSDKVARKYPTKIASLSKFLGEQTFLKALVIRIFPLGSNFLTNIIAGVSKISMTAYVSGSFVGFIPQMLIFSLAGSGISLGAKNELIASAFLFIIALLLSAYMYKKHKQKNDTVKESV</sequence>
<feature type="transmembrane region" description="Helical" evidence="6">
    <location>
        <begin position="119"/>
        <end position="146"/>
    </location>
</feature>
<keyword evidence="3 6" id="KW-0812">Transmembrane</keyword>
<evidence type="ECO:0000313" key="9">
    <source>
        <dbReference type="Proteomes" id="UP000815846"/>
    </source>
</evidence>
<protein>
    <recommendedName>
        <fullName evidence="6">TVP38/TMEM64 family membrane protein</fullName>
    </recommendedName>
</protein>
<evidence type="ECO:0000256" key="1">
    <source>
        <dbReference type="ARBA" id="ARBA00004651"/>
    </source>
</evidence>
<evidence type="ECO:0000256" key="2">
    <source>
        <dbReference type="ARBA" id="ARBA00022475"/>
    </source>
</evidence>
<feature type="transmembrane region" description="Helical" evidence="6">
    <location>
        <begin position="205"/>
        <end position="226"/>
    </location>
</feature>
<proteinExistence type="inferred from homology"/>
<evidence type="ECO:0000256" key="6">
    <source>
        <dbReference type="RuleBase" id="RU366058"/>
    </source>
</evidence>
<name>A0ABY3MZQ6_9GAMM</name>
<dbReference type="Pfam" id="PF09335">
    <property type="entry name" value="VTT_dom"/>
    <property type="match status" value="1"/>
</dbReference>